<name>A0A316A6Z6_9ACTN</name>
<dbReference type="EMBL" id="QGDQ01000011">
    <property type="protein sequence ID" value="PWJ53651.1"/>
    <property type="molecule type" value="Genomic_DNA"/>
</dbReference>
<evidence type="ECO:0000313" key="2">
    <source>
        <dbReference type="Proteomes" id="UP000245469"/>
    </source>
</evidence>
<comment type="caution">
    <text evidence="1">The sequence shown here is derived from an EMBL/GenBank/DDBJ whole genome shotgun (WGS) entry which is preliminary data.</text>
</comment>
<gene>
    <name evidence="1" type="ORF">BXY45_11154</name>
</gene>
<organism evidence="1 2">
    <name type="scientific">Quadrisphaera granulorum</name>
    <dbReference type="NCBI Taxonomy" id="317664"/>
    <lineage>
        <taxon>Bacteria</taxon>
        <taxon>Bacillati</taxon>
        <taxon>Actinomycetota</taxon>
        <taxon>Actinomycetes</taxon>
        <taxon>Kineosporiales</taxon>
        <taxon>Kineosporiaceae</taxon>
        <taxon>Quadrisphaera</taxon>
    </lineage>
</organism>
<proteinExistence type="predicted"/>
<dbReference type="OrthoDB" id="5186655at2"/>
<sequence length="212" mass="23596">MISSFFPEARSATTHPVTSDLDSIEPEWDAGWLGRPRRVLPGVSDLVVEIGRSDTTAVVFQGGEVYPQGVLLQLVIYVRERQEEAQRQLFKALNLHHGRGQFDLSLPPGGLRWGMEFADGARVTSMDDTPYNEVPDGIAHDGWEPDHPVMDGVGMPVHGWGCWQRGIWLWPLPPLPTMRLVCAWPDRGIVETSVEVSTEGLHAAADRARPVW</sequence>
<protein>
    <submittedName>
        <fullName evidence="1">Uncharacterized protein</fullName>
    </submittedName>
</protein>
<dbReference type="RefSeq" id="WP_109774278.1">
    <property type="nucleotide sequence ID" value="NZ_QGDQ01000011.1"/>
</dbReference>
<evidence type="ECO:0000313" key="1">
    <source>
        <dbReference type="EMBL" id="PWJ53651.1"/>
    </source>
</evidence>
<reference evidence="1 2" key="1">
    <citation type="submission" date="2018-03" db="EMBL/GenBank/DDBJ databases">
        <title>Genomic Encyclopedia of Archaeal and Bacterial Type Strains, Phase II (KMG-II): from individual species to whole genera.</title>
        <authorList>
            <person name="Goeker M."/>
        </authorList>
    </citation>
    <scope>NUCLEOTIDE SEQUENCE [LARGE SCALE GENOMIC DNA]</scope>
    <source>
        <strain evidence="1 2">DSM 44889</strain>
    </source>
</reference>
<accession>A0A316A6Z6</accession>
<dbReference type="AlphaFoldDB" id="A0A316A6Z6"/>
<dbReference type="Proteomes" id="UP000245469">
    <property type="component" value="Unassembled WGS sequence"/>
</dbReference>
<keyword evidence="2" id="KW-1185">Reference proteome</keyword>